<accession>A0A1I0EUX9</accession>
<dbReference type="OrthoDB" id="1542at2"/>
<dbReference type="InterPro" id="IPR009377">
    <property type="entry name" value="EutA"/>
</dbReference>
<dbReference type="Pfam" id="PF06277">
    <property type="entry name" value="EutA"/>
    <property type="match status" value="1"/>
</dbReference>
<sequence>MREKILSVGIDIGTSTIQLIFSKITIENTASAASVPNISIVEKEVIYRSDIYFTPIVSHYEIDGLNVRKIIESEYNKASISSKEVKTGAVIITGETARKENASIVLKTLSDLAGEFVVATAGPDLEAIIAGKGAGAEKLSKEDSCTVINLDIGGGTTNIAVFKDGEVIDTACLDIGGRLIRFEKDTKKICYIAPKLKDLTKNMGLEIKEGMEIGLESIEKIADKMTEILLEVVGLKSPTEAGKKMLIGKDLKRNYSIDYITFSGGVADHIYEEDGDSLFRYSDIGILLGHSIRKSNLLKSYKLANPIETIRATVVGAGSHTVDISGSTITFTKDVFPLKNIPILKMSVKEERLTKESFIEKIENKLKWFDLEEKMQMVALGIRGLKNPSFKEIQNLAANIIKGMEEVIKQNAVLIVVVENDIAKVLGQTLYKQVGYKKDIICIDSIKVDNGDYIDIGRPLANNRVVPVVIKTLVFNS</sequence>
<gene>
    <name evidence="1" type="ORF">SAMN05660297_02558</name>
</gene>
<dbReference type="RefSeq" id="WP_090444684.1">
    <property type="nucleotide sequence ID" value="NZ_FOHU01000012.1"/>
</dbReference>
<dbReference type="Proteomes" id="UP000199568">
    <property type="component" value="Unassembled WGS sequence"/>
</dbReference>
<dbReference type="SUPFAM" id="SSF53067">
    <property type="entry name" value="Actin-like ATPase domain"/>
    <property type="match status" value="1"/>
</dbReference>
<dbReference type="GO" id="GO:0016829">
    <property type="term" value="F:lyase activity"/>
    <property type="evidence" value="ECO:0007669"/>
    <property type="project" value="UniProtKB-KW"/>
</dbReference>
<dbReference type="PIRSF" id="PIRSF012293">
    <property type="entry name" value="EutA"/>
    <property type="match status" value="1"/>
</dbReference>
<dbReference type="STRING" id="426128.SAMN05660297_02558"/>
<keyword evidence="1" id="KW-0456">Lyase</keyword>
<dbReference type="InterPro" id="IPR043129">
    <property type="entry name" value="ATPase_NBD"/>
</dbReference>
<name>A0A1I0EUX9_9FIRM</name>
<keyword evidence="2" id="KW-1185">Reference proteome</keyword>
<evidence type="ECO:0000313" key="1">
    <source>
        <dbReference type="EMBL" id="SET49148.1"/>
    </source>
</evidence>
<evidence type="ECO:0000313" key="2">
    <source>
        <dbReference type="Proteomes" id="UP000199568"/>
    </source>
</evidence>
<dbReference type="EMBL" id="FOHU01000012">
    <property type="protein sequence ID" value="SET49148.1"/>
    <property type="molecule type" value="Genomic_DNA"/>
</dbReference>
<dbReference type="Gene3D" id="3.30.420.40">
    <property type="match status" value="1"/>
</dbReference>
<dbReference type="NCBIfam" id="NF007992">
    <property type="entry name" value="PRK10719.1-3"/>
    <property type="match status" value="1"/>
</dbReference>
<reference evidence="1 2" key="1">
    <citation type="submission" date="2016-10" db="EMBL/GenBank/DDBJ databases">
        <authorList>
            <person name="de Groot N.N."/>
        </authorList>
    </citation>
    <scope>NUCLEOTIDE SEQUENCE [LARGE SCALE GENOMIC DNA]</scope>
    <source>
        <strain evidence="1 2">DSM 18979</strain>
    </source>
</reference>
<dbReference type="PANTHER" id="PTHR32432">
    <property type="entry name" value="CELL DIVISION PROTEIN FTSA-RELATED"/>
    <property type="match status" value="1"/>
</dbReference>
<organism evidence="1 2">
    <name type="scientific">Natronincola peptidivorans</name>
    <dbReference type="NCBI Taxonomy" id="426128"/>
    <lineage>
        <taxon>Bacteria</taxon>
        <taxon>Bacillati</taxon>
        <taxon>Bacillota</taxon>
        <taxon>Clostridia</taxon>
        <taxon>Peptostreptococcales</taxon>
        <taxon>Natronincolaceae</taxon>
        <taxon>Natronincola</taxon>
    </lineage>
</organism>
<proteinExistence type="predicted"/>
<dbReference type="InterPro" id="IPR050696">
    <property type="entry name" value="FtsA/MreB"/>
</dbReference>
<dbReference type="AlphaFoldDB" id="A0A1I0EUX9"/>
<protein>
    <submittedName>
        <fullName evidence="1">Reactivating factor of Adenosylcobalamin-dependent ethanolamine ammonia lyase</fullName>
    </submittedName>
</protein>
<dbReference type="PANTHER" id="PTHR32432:SF13">
    <property type="entry name" value="ETHANOLAMINE AMMONIA-LYASE REACTIVASE EUTA"/>
    <property type="match status" value="1"/>
</dbReference>